<dbReference type="EC" id="2.4.99.28" evidence="10"/>
<evidence type="ECO:0000256" key="3">
    <source>
        <dbReference type="ARBA" id="ARBA00007739"/>
    </source>
</evidence>
<dbReference type="InterPro" id="IPR050396">
    <property type="entry name" value="Glycosyltr_51/Transpeptidase"/>
</dbReference>
<dbReference type="Proteomes" id="UP000572377">
    <property type="component" value="Unassembled WGS sequence"/>
</dbReference>
<comment type="pathway">
    <text evidence="1">Cell wall biogenesis; peptidoglycan biosynthesis.</text>
</comment>
<comment type="caution">
    <text evidence="15">The sequence shown here is derived from an EMBL/GenBank/DDBJ whole genome shotgun (WGS) entry which is preliminary data.</text>
</comment>
<dbReference type="InterPro" id="IPR001460">
    <property type="entry name" value="PCN-bd_Tpept"/>
</dbReference>
<keyword evidence="7" id="KW-0808">Transferase</keyword>
<keyword evidence="6" id="KW-0328">Glycosyltransferase</keyword>
<dbReference type="SUPFAM" id="SSF56601">
    <property type="entry name" value="beta-lactamase/transpeptidase-like"/>
    <property type="match status" value="1"/>
</dbReference>
<keyword evidence="8" id="KW-0378">Hydrolase</keyword>
<dbReference type="Gene3D" id="1.10.3810.10">
    <property type="entry name" value="Biosynthetic peptidoglycan transglycosylase-like"/>
    <property type="match status" value="1"/>
</dbReference>
<accession>A0A849L5J5</accession>
<feature type="domain" description="Penicillin-binding C-terminal" evidence="14">
    <location>
        <begin position="586"/>
        <end position="665"/>
    </location>
</feature>
<keyword evidence="5" id="KW-0645">Protease</keyword>
<comment type="similarity">
    <text evidence="2">In the C-terminal section; belongs to the transpeptidase family.</text>
</comment>
<dbReference type="GO" id="GO:0008955">
    <property type="term" value="F:peptidoglycan glycosyltransferase activity"/>
    <property type="evidence" value="ECO:0007669"/>
    <property type="project" value="UniProtKB-EC"/>
</dbReference>
<evidence type="ECO:0000256" key="4">
    <source>
        <dbReference type="ARBA" id="ARBA00022645"/>
    </source>
</evidence>
<evidence type="ECO:0000259" key="14">
    <source>
        <dbReference type="Pfam" id="PF06832"/>
    </source>
</evidence>
<dbReference type="Pfam" id="PF00905">
    <property type="entry name" value="Transpeptidase"/>
    <property type="match status" value="1"/>
</dbReference>
<evidence type="ECO:0000256" key="2">
    <source>
        <dbReference type="ARBA" id="ARBA00007090"/>
    </source>
</evidence>
<dbReference type="AlphaFoldDB" id="A0A849L5J5"/>
<dbReference type="Gene3D" id="3.40.710.10">
    <property type="entry name" value="DD-peptidase/beta-lactamase superfamily"/>
    <property type="match status" value="2"/>
</dbReference>
<evidence type="ECO:0000259" key="13">
    <source>
        <dbReference type="Pfam" id="PF00912"/>
    </source>
</evidence>
<dbReference type="GO" id="GO:0006508">
    <property type="term" value="P:proteolysis"/>
    <property type="evidence" value="ECO:0007669"/>
    <property type="project" value="UniProtKB-KW"/>
</dbReference>
<dbReference type="InterPro" id="IPR001264">
    <property type="entry name" value="Glyco_trans_51"/>
</dbReference>
<comment type="similarity">
    <text evidence="3">In the N-terminal section; belongs to the glycosyltransferase 51 family.</text>
</comment>
<gene>
    <name evidence="15" type="primary">pbpC</name>
    <name evidence="15" type="ORF">HMH01_13460</name>
</gene>
<evidence type="ECO:0000256" key="8">
    <source>
        <dbReference type="ARBA" id="ARBA00022801"/>
    </source>
</evidence>
<dbReference type="RefSeq" id="WP_171326286.1">
    <property type="nucleotide sequence ID" value="NZ_JABFBC010000002.1"/>
</dbReference>
<dbReference type="GO" id="GO:0009252">
    <property type="term" value="P:peptidoglycan biosynthetic process"/>
    <property type="evidence" value="ECO:0007669"/>
    <property type="project" value="UniProtKB-UniPathway"/>
</dbReference>
<proteinExistence type="inferred from homology"/>
<dbReference type="InterPro" id="IPR023346">
    <property type="entry name" value="Lysozyme-like_dom_sf"/>
</dbReference>
<dbReference type="GO" id="GO:0004180">
    <property type="term" value="F:carboxypeptidase activity"/>
    <property type="evidence" value="ECO:0007669"/>
    <property type="project" value="UniProtKB-KW"/>
</dbReference>
<dbReference type="InterPro" id="IPR009647">
    <property type="entry name" value="PBP_C"/>
</dbReference>
<dbReference type="GO" id="GO:0008658">
    <property type="term" value="F:penicillin binding"/>
    <property type="evidence" value="ECO:0007669"/>
    <property type="project" value="InterPro"/>
</dbReference>
<evidence type="ECO:0000256" key="5">
    <source>
        <dbReference type="ARBA" id="ARBA00022670"/>
    </source>
</evidence>
<dbReference type="InterPro" id="IPR011815">
    <property type="entry name" value="PBP_1c"/>
</dbReference>
<reference evidence="15 16" key="1">
    <citation type="submission" date="2020-05" db="EMBL/GenBank/DDBJ databases">
        <title>Gimesia benthica sp. nov., a novel planctomycete isolated from a deep-sea water sample of the Northwest Indian Ocean.</title>
        <authorList>
            <person name="Wang J."/>
            <person name="Ruan C."/>
            <person name="Song L."/>
            <person name="Zhu Y."/>
            <person name="Li A."/>
            <person name="Zheng X."/>
            <person name="Wang L."/>
            <person name="Lu Z."/>
            <person name="Huang Y."/>
            <person name="Du W."/>
            <person name="Zhou Y."/>
            <person name="Huang L."/>
            <person name="Dai X."/>
        </authorList>
    </citation>
    <scope>NUCLEOTIDE SEQUENCE [LARGE SCALE GENOMIC DNA]</scope>
    <source>
        <strain evidence="15 16">YYQ-30</strain>
    </source>
</reference>
<evidence type="ECO:0000259" key="12">
    <source>
        <dbReference type="Pfam" id="PF00905"/>
    </source>
</evidence>
<dbReference type="GO" id="GO:0030288">
    <property type="term" value="C:outer membrane-bounded periplasmic space"/>
    <property type="evidence" value="ECO:0007669"/>
    <property type="project" value="TreeGrafter"/>
</dbReference>
<dbReference type="PANTHER" id="PTHR32282">
    <property type="entry name" value="BINDING PROTEIN TRANSPEPTIDASE, PUTATIVE-RELATED"/>
    <property type="match status" value="1"/>
</dbReference>
<dbReference type="NCBIfam" id="TIGR02073">
    <property type="entry name" value="PBP_1c"/>
    <property type="match status" value="1"/>
</dbReference>
<keyword evidence="16" id="KW-1185">Reference proteome</keyword>
<sequence length="673" mass="70408">MRGRRIAAGLAIGLAVGGFALDRWIDTADLPPLEAPFSTVVTDAEGAPLRVFLAADDRWRLPVGAERVDAGFLVQLIAYEDRRFWSHPGVDPLALARAALDSLLAGRIVSGGSTLTMQVARLIDGGGTGQWRGKLRQIRLALALERRLSKAEILQIYLTRAPYGGNIEGVRAASMSWFGKDAHRLSPGEAALLVALPQAPEARRPDRAPLVAERARNGVLARAAALGVLDPTVLPHAMAEPVPRRRTPFPEHAWHLAGRAVAEDPAAPVHRLPVDLKMQIGLEHVLAAAAGRLPPGVSAAGIVIDHRSGRLVAHAGAALPGATARGGFIDMSRAVRSPGSALKPFVYALAFADGRAHPETRLEDRPTDFGGYAPVNFDGGYRGAVSAREALQLSLNVPAVALLDEIGPARLTAFLRRAGAVPRTAGDAAPGLAAALGGLGLSLEDLARLYAVLARGGVDGGGDRLLGAAAAWQVSDILRGAPVPGLAPSGRIAFKTGTSYGYRDAWAIGHDGAHVVAIWAGRPDAAAVPGLSGFETAAPLMFEVFARIEGGLVPLPPPPSDVLLVSHAELPAPLRQLGPVRRPAKADAVPLALVYPPDGAVLVLSGRGAAARLVAKVQDGRAPFTWMVDGAVVPWDPMARSFVWTPDGPGHVTVTVLDRFGHAARAGVELRLD</sequence>
<dbReference type="Pfam" id="PF06832">
    <property type="entry name" value="BiPBP_C"/>
    <property type="match status" value="1"/>
</dbReference>
<name>A0A849L5J5_9RHOB</name>
<evidence type="ECO:0000256" key="9">
    <source>
        <dbReference type="ARBA" id="ARBA00023268"/>
    </source>
</evidence>
<dbReference type="Pfam" id="PF00912">
    <property type="entry name" value="Transgly"/>
    <property type="match status" value="1"/>
</dbReference>
<evidence type="ECO:0000313" key="16">
    <source>
        <dbReference type="Proteomes" id="UP000572377"/>
    </source>
</evidence>
<keyword evidence="9" id="KW-0511">Multifunctional enzyme</keyword>
<dbReference type="PANTHER" id="PTHR32282:SF15">
    <property type="entry name" value="PENICILLIN-BINDING PROTEIN 1C"/>
    <property type="match status" value="1"/>
</dbReference>
<comment type="catalytic activity">
    <reaction evidence="11">
        <text>[GlcNAc-(1-&gt;4)-Mur2Ac(oyl-L-Ala-gamma-D-Glu-L-Lys-D-Ala-D-Ala)](n)-di-trans,octa-cis-undecaprenyl diphosphate + beta-D-GlcNAc-(1-&gt;4)-Mur2Ac(oyl-L-Ala-gamma-D-Glu-L-Lys-D-Ala-D-Ala)-di-trans,octa-cis-undecaprenyl diphosphate = [GlcNAc-(1-&gt;4)-Mur2Ac(oyl-L-Ala-gamma-D-Glu-L-Lys-D-Ala-D-Ala)](n+1)-di-trans,octa-cis-undecaprenyl diphosphate + di-trans,octa-cis-undecaprenyl diphosphate + H(+)</text>
        <dbReference type="Rhea" id="RHEA:23708"/>
        <dbReference type="Rhea" id="RHEA-COMP:9602"/>
        <dbReference type="Rhea" id="RHEA-COMP:9603"/>
        <dbReference type="ChEBI" id="CHEBI:15378"/>
        <dbReference type="ChEBI" id="CHEBI:58405"/>
        <dbReference type="ChEBI" id="CHEBI:60033"/>
        <dbReference type="ChEBI" id="CHEBI:78435"/>
        <dbReference type="EC" id="2.4.99.28"/>
    </reaction>
</comment>
<feature type="domain" description="Penicillin-binding protein transpeptidase" evidence="12">
    <location>
        <begin position="302"/>
        <end position="500"/>
    </location>
</feature>
<evidence type="ECO:0000256" key="7">
    <source>
        <dbReference type="ARBA" id="ARBA00022679"/>
    </source>
</evidence>
<organism evidence="15 16">
    <name type="scientific">Halovulum dunhuangense</name>
    <dbReference type="NCBI Taxonomy" id="1505036"/>
    <lineage>
        <taxon>Bacteria</taxon>
        <taxon>Pseudomonadati</taxon>
        <taxon>Pseudomonadota</taxon>
        <taxon>Alphaproteobacteria</taxon>
        <taxon>Rhodobacterales</taxon>
        <taxon>Paracoccaceae</taxon>
        <taxon>Halovulum</taxon>
    </lineage>
</organism>
<dbReference type="InterPro" id="IPR036950">
    <property type="entry name" value="PBP_transglycosylase"/>
</dbReference>
<evidence type="ECO:0000256" key="11">
    <source>
        <dbReference type="ARBA" id="ARBA00049902"/>
    </source>
</evidence>
<evidence type="ECO:0000256" key="10">
    <source>
        <dbReference type="ARBA" id="ARBA00044770"/>
    </source>
</evidence>
<feature type="domain" description="Glycosyl transferase family 51" evidence="13">
    <location>
        <begin position="56"/>
        <end position="222"/>
    </location>
</feature>
<dbReference type="EMBL" id="JABFBC010000002">
    <property type="protein sequence ID" value="NNU81444.1"/>
    <property type="molecule type" value="Genomic_DNA"/>
</dbReference>
<dbReference type="InterPro" id="IPR012338">
    <property type="entry name" value="Beta-lactam/transpept-like"/>
</dbReference>
<evidence type="ECO:0000313" key="15">
    <source>
        <dbReference type="EMBL" id="NNU81444.1"/>
    </source>
</evidence>
<keyword evidence="4" id="KW-0121">Carboxypeptidase</keyword>
<evidence type="ECO:0000256" key="6">
    <source>
        <dbReference type="ARBA" id="ARBA00022676"/>
    </source>
</evidence>
<evidence type="ECO:0000256" key="1">
    <source>
        <dbReference type="ARBA" id="ARBA00004752"/>
    </source>
</evidence>
<protein>
    <recommendedName>
        <fullName evidence="10">peptidoglycan glycosyltransferase</fullName>
        <ecNumber evidence="10">2.4.99.28</ecNumber>
    </recommendedName>
</protein>
<dbReference type="SUPFAM" id="SSF53955">
    <property type="entry name" value="Lysozyme-like"/>
    <property type="match status" value="1"/>
</dbReference>
<dbReference type="UniPathway" id="UPA00219"/>